<protein>
    <recommendedName>
        <fullName evidence="3">ESX-1 secretion-associated protein EspD</fullName>
    </recommendedName>
</protein>
<evidence type="ECO:0000313" key="1">
    <source>
        <dbReference type="EMBL" id="BBZ31081.1"/>
    </source>
</evidence>
<dbReference type="KEGG" id="mmag:MMAD_53760"/>
<organism evidence="1 2">
    <name type="scientific">Mycolicibacterium madagascariense</name>
    <dbReference type="NCBI Taxonomy" id="212765"/>
    <lineage>
        <taxon>Bacteria</taxon>
        <taxon>Bacillati</taxon>
        <taxon>Actinomycetota</taxon>
        <taxon>Actinomycetes</taxon>
        <taxon>Mycobacteriales</taxon>
        <taxon>Mycobacteriaceae</taxon>
        <taxon>Mycolicibacterium</taxon>
    </lineage>
</organism>
<dbReference type="AlphaFoldDB" id="A0A7I7XP95"/>
<dbReference type="EMBL" id="AP022610">
    <property type="protein sequence ID" value="BBZ31081.1"/>
    <property type="molecule type" value="Genomic_DNA"/>
</dbReference>
<sequence length="129" mass="13514">MDDTPPPDDTLDGDREARADLAFTVANPPATVTVSACADGRIRHVDLAQRVAAMGEADLADEIVAIAELATRHALAAQYMGVLDGMTEEGHDAATTRDFLARDLGLPSPAEAVAAQARVFAARYGDGHD</sequence>
<dbReference type="RefSeq" id="WP_163743060.1">
    <property type="nucleotide sequence ID" value="NZ_AP022610.1"/>
</dbReference>
<name>A0A7I7XP95_9MYCO</name>
<proteinExistence type="predicted"/>
<evidence type="ECO:0000313" key="2">
    <source>
        <dbReference type="Proteomes" id="UP000466517"/>
    </source>
</evidence>
<reference evidence="1 2" key="1">
    <citation type="journal article" date="2019" name="Emerg. Microbes Infect.">
        <title>Comprehensive subspecies identification of 175 nontuberculous mycobacteria species based on 7547 genomic profiles.</title>
        <authorList>
            <person name="Matsumoto Y."/>
            <person name="Kinjo T."/>
            <person name="Motooka D."/>
            <person name="Nabeya D."/>
            <person name="Jung N."/>
            <person name="Uechi K."/>
            <person name="Horii T."/>
            <person name="Iida T."/>
            <person name="Fujita J."/>
            <person name="Nakamura S."/>
        </authorList>
    </citation>
    <scope>NUCLEOTIDE SEQUENCE [LARGE SCALE GENOMIC DNA]</scope>
    <source>
        <strain evidence="1 2">JCM 13574</strain>
    </source>
</reference>
<evidence type="ECO:0008006" key="3">
    <source>
        <dbReference type="Google" id="ProtNLM"/>
    </source>
</evidence>
<gene>
    <name evidence="1" type="ORF">MMAD_53760</name>
</gene>
<keyword evidence="2" id="KW-1185">Reference proteome</keyword>
<accession>A0A7I7XP95</accession>
<dbReference type="Proteomes" id="UP000466517">
    <property type="component" value="Chromosome"/>
</dbReference>